<feature type="domain" description="Multidrug resistance protein MdtA-like beta-barrel" evidence="14">
    <location>
        <begin position="244"/>
        <end position="326"/>
    </location>
</feature>
<dbReference type="InterPro" id="IPR058626">
    <property type="entry name" value="MdtA-like_b-barrel"/>
</dbReference>
<dbReference type="Gene3D" id="2.40.50.100">
    <property type="match status" value="1"/>
</dbReference>
<dbReference type="InterPro" id="IPR058627">
    <property type="entry name" value="MdtA-like_C"/>
</dbReference>
<evidence type="ECO:0000259" key="14">
    <source>
        <dbReference type="Pfam" id="PF25944"/>
    </source>
</evidence>
<dbReference type="OrthoDB" id="9783047at2"/>
<dbReference type="GO" id="GO:0015562">
    <property type="term" value="F:efflux transmembrane transporter activity"/>
    <property type="evidence" value="ECO:0007669"/>
    <property type="project" value="TreeGrafter"/>
</dbReference>
<feature type="compositionally biased region" description="Gly residues" evidence="10">
    <location>
        <begin position="41"/>
        <end position="53"/>
    </location>
</feature>
<dbReference type="NCBIfam" id="NF008589">
    <property type="entry name" value="PRK11556.1"/>
    <property type="match status" value="1"/>
</dbReference>
<dbReference type="PANTHER" id="PTHR30469:SF12">
    <property type="entry name" value="MULTIDRUG RESISTANCE PROTEIN MDTA"/>
    <property type="match status" value="1"/>
</dbReference>
<protein>
    <submittedName>
        <fullName evidence="16">Membrane fusion protein, multidrug efflux system</fullName>
    </submittedName>
</protein>
<comment type="similarity">
    <text evidence="3">Belongs to the membrane fusion protein (MFP) (TC 8.A.1) family.</text>
</comment>
<evidence type="ECO:0000313" key="17">
    <source>
        <dbReference type="Proteomes" id="UP000243359"/>
    </source>
</evidence>
<dbReference type="Pfam" id="PF25944">
    <property type="entry name" value="Beta-barrel_RND"/>
    <property type="match status" value="1"/>
</dbReference>
<dbReference type="SUPFAM" id="SSF111369">
    <property type="entry name" value="HlyD-like secretion proteins"/>
    <property type="match status" value="1"/>
</dbReference>
<name>A0A1H1R060_9PSED</name>
<feature type="transmembrane region" description="Helical" evidence="11">
    <location>
        <begin position="15"/>
        <end position="33"/>
    </location>
</feature>
<dbReference type="NCBIfam" id="TIGR01730">
    <property type="entry name" value="RND_mfp"/>
    <property type="match status" value="1"/>
</dbReference>
<keyword evidence="11" id="KW-1133">Transmembrane helix</keyword>
<evidence type="ECO:0000313" key="16">
    <source>
        <dbReference type="EMBL" id="SDS28925.1"/>
    </source>
</evidence>
<dbReference type="RefSeq" id="WP_090348338.1">
    <property type="nucleotide sequence ID" value="NZ_LT629751.1"/>
</dbReference>
<keyword evidence="6" id="KW-0997">Cell inner membrane</keyword>
<gene>
    <name evidence="16" type="ORF">SAMN05216221_1486</name>
</gene>
<proteinExistence type="inferred from homology"/>
<evidence type="ECO:0000256" key="4">
    <source>
        <dbReference type="ARBA" id="ARBA00022448"/>
    </source>
</evidence>
<dbReference type="Gene3D" id="1.10.287.470">
    <property type="entry name" value="Helix hairpin bin"/>
    <property type="match status" value="1"/>
</dbReference>
<dbReference type="STRING" id="1392877.SAMN05216221_1486"/>
<evidence type="ECO:0000256" key="6">
    <source>
        <dbReference type="ARBA" id="ARBA00022519"/>
    </source>
</evidence>
<dbReference type="InterPro" id="IPR058625">
    <property type="entry name" value="MdtA-like_BSH"/>
</dbReference>
<dbReference type="AlphaFoldDB" id="A0A1H1R060"/>
<feature type="domain" description="Multidrug resistance protein MdtA-like barrel-sandwich hybrid" evidence="13">
    <location>
        <begin position="97"/>
        <end position="240"/>
    </location>
</feature>
<evidence type="ECO:0000259" key="13">
    <source>
        <dbReference type="Pfam" id="PF25917"/>
    </source>
</evidence>
<feature type="domain" description="Multidrug resistance protein MdtA-like alpha-helical hairpin" evidence="12">
    <location>
        <begin position="138"/>
        <end position="207"/>
    </location>
</feature>
<evidence type="ECO:0000256" key="10">
    <source>
        <dbReference type="SAM" id="MobiDB-lite"/>
    </source>
</evidence>
<accession>A0A1H1R060</accession>
<evidence type="ECO:0000256" key="5">
    <source>
        <dbReference type="ARBA" id="ARBA00022475"/>
    </source>
</evidence>
<dbReference type="Proteomes" id="UP000243359">
    <property type="component" value="Chromosome I"/>
</dbReference>
<dbReference type="PANTHER" id="PTHR30469">
    <property type="entry name" value="MULTIDRUG RESISTANCE PROTEIN MDTA"/>
    <property type="match status" value="1"/>
</dbReference>
<evidence type="ECO:0000259" key="12">
    <source>
        <dbReference type="Pfam" id="PF25876"/>
    </source>
</evidence>
<dbReference type="Pfam" id="PF25967">
    <property type="entry name" value="RND-MFP_C"/>
    <property type="match status" value="1"/>
</dbReference>
<keyword evidence="7 9" id="KW-0175">Coiled coil</keyword>
<keyword evidence="5" id="KW-1003">Cell membrane</keyword>
<sequence length="442" mass="46859">MSEINLPTRSSRNRWLAGGTVVLLAAALAWWLWPADEQGAQPGGARGPGGGGSLSAPPGRPRFRDMAGGTVPVRLAEAQLGAFPVELKALGTVTAYNTVNVLPRVDGQLVKVLFEEGQQVKAGQVLVQIDPRPYRAALDKAEGDLAERRAELKNAELDLARYQGLYAEDSIARQTLDSQQATVEQLRGSLQSLQAAVAEARLNLEFTEVRAPIAGRLGLRQVDVGNLVTSGNATPLVTITQTAPITVSFTLPEAELPALLARHRAGEPLKVDAWDRGERQRLAEGVLASLDNQIDTATGTVKLKARFENGDERLFPNQFVNVRLLLETRRDALLLPAAAVQFGSAGTFVYVVDAENKVKMRPVTVAASNGEQSLIGAGLAAGEKVVLEGTDRLREGSTVEVVEGASKEATPPVAPGKAEPGSNPQGERPLPADGAPARKPTA</sequence>
<evidence type="ECO:0000256" key="7">
    <source>
        <dbReference type="ARBA" id="ARBA00023054"/>
    </source>
</evidence>
<keyword evidence="11" id="KW-0812">Transmembrane</keyword>
<dbReference type="InterPro" id="IPR006143">
    <property type="entry name" value="RND_pump_MFP"/>
</dbReference>
<evidence type="ECO:0000256" key="1">
    <source>
        <dbReference type="ARBA" id="ARBA00004533"/>
    </source>
</evidence>
<dbReference type="GO" id="GO:1990281">
    <property type="term" value="C:efflux pump complex"/>
    <property type="evidence" value="ECO:0007669"/>
    <property type="project" value="TreeGrafter"/>
</dbReference>
<evidence type="ECO:0000256" key="11">
    <source>
        <dbReference type="SAM" id="Phobius"/>
    </source>
</evidence>
<dbReference type="Pfam" id="PF25876">
    <property type="entry name" value="HH_MFP_RND"/>
    <property type="match status" value="1"/>
</dbReference>
<evidence type="ECO:0000259" key="15">
    <source>
        <dbReference type="Pfam" id="PF25967"/>
    </source>
</evidence>
<keyword evidence="8 11" id="KW-0472">Membrane</keyword>
<feature type="coiled-coil region" evidence="9">
    <location>
        <begin position="138"/>
        <end position="210"/>
    </location>
</feature>
<dbReference type="GO" id="GO:0005886">
    <property type="term" value="C:plasma membrane"/>
    <property type="evidence" value="ECO:0007669"/>
    <property type="project" value="UniProtKB-SubCell"/>
</dbReference>
<feature type="domain" description="Multidrug resistance protein MdtA-like C-terminal permuted SH3" evidence="15">
    <location>
        <begin position="331"/>
        <end position="392"/>
    </location>
</feature>
<keyword evidence="4" id="KW-0813">Transport</keyword>
<evidence type="ECO:0000256" key="9">
    <source>
        <dbReference type="SAM" id="Coils"/>
    </source>
</evidence>
<dbReference type="Gene3D" id="2.40.420.20">
    <property type="match status" value="1"/>
</dbReference>
<evidence type="ECO:0000256" key="3">
    <source>
        <dbReference type="ARBA" id="ARBA00009477"/>
    </source>
</evidence>
<comment type="subcellular location">
    <subcellularLocation>
        <location evidence="1">Cell inner membrane</location>
    </subcellularLocation>
    <subcellularLocation>
        <location evidence="2">Membrane</location>
        <topology evidence="2">Lipid-anchor</topology>
    </subcellularLocation>
</comment>
<dbReference type="Gene3D" id="2.40.30.170">
    <property type="match status" value="1"/>
</dbReference>
<keyword evidence="17" id="KW-1185">Reference proteome</keyword>
<feature type="region of interest" description="Disordered" evidence="10">
    <location>
        <begin position="396"/>
        <end position="442"/>
    </location>
</feature>
<reference evidence="17" key="1">
    <citation type="submission" date="2016-10" db="EMBL/GenBank/DDBJ databases">
        <authorList>
            <person name="Varghese N."/>
            <person name="Submissions S."/>
        </authorList>
    </citation>
    <scope>NUCLEOTIDE SEQUENCE [LARGE SCALE GENOMIC DNA]</scope>
    <source>
        <strain evidence="17">KCTC 32247</strain>
    </source>
</reference>
<dbReference type="InterPro" id="IPR058624">
    <property type="entry name" value="MdtA-like_HH"/>
</dbReference>
<dbReference type="EMBL" id="LT629751">
    <property type="protein sequence ID" value="SDS28925.1"/>
    <property type="molecule type" value="Genomic_DNA"/>
</dbReference>
<evidence type="ECO:0000256" key="2">
    <source>
        <dbReference type="ARBA" id="ARBA00004635"/>
    </source>
</evidence>
<evidence type="ECO:0000256" key="8">
    <source>
        <dbReference type="ARBA" id="ARBA00023136"/>
    </source>
</evidence>
<dbReference type="Pfam" id="PF25917">
    <property type="entry name" value="BSH_RND"/>
    <property type="match status" value="1"/>
</dbReference>
<feature type="region of interest" description="Disordered" evidence="10">
    <location>
        <begin position="39"/>
        <end position="62"/>
    </location>
</feature>
<organism evidence="16 17">
    <name type="scientific">Pseudomonas oryzae</name>
    <dbReference type="NCBI Taxonomy" id="1392877"/>
    <lineage>
        <taxon>Bacteria</taxon>
        <taxon>Pseudomonadati</taxon>
        <taxon>Pseudomonadota</taxon>
        <taxon>Gammaproteobacteria</taxon>
        <taxon>Pseudomonadales</taxon>
        <taxon>Pseudomonadaceae</taxon>
        <taxon>Pseudomonas</taxon>
    </lineage>
</organism>
<dbReference type="FunFam" id="2.40.420.20:FF:000001">
    <property type="entry name" value="Efflux RND transporter periplasmic adaptor subunit"/>
    <property type="match status" value="1"/>
</dbReference>